<gene>
    <name evidence="2" type="ORF">AAFH49_17430</name>
</gene>
<accession>A0ABU9LZJ8</accession>
<dbReference type="RefSeq" id="WP_342300177.1">
    <property type="nucleotide sequence ID" value="NZ_JBCEVZ010000053.1"/>
</dbReference>
<organism evidence="2 3">
    <name type="scientific">Hymenobacter segetis</name>
    <dbReference type="NCBI Taxonomy" id="2025509"/>
    <lineage>
        <taxon>Bacteria</taxon>
        <taxon>Pseudomonadati</taxon>
        <taxon>Bacteroidota</taxon>
        <taxon>Cytophagia</taxon>
        <taxon>Cytophagales</taxon>
        <taxon>Hymenobacteraceae</taxon>
        <taxon>Hymenobacter</taxon>
    </lineage>
</organism>
<evidence type="ECO:0000313" key="2">
    <source>
        <dbReference type="EMBL" id="MEL5996001.1"/>
    </source>
</evidence>
<dbReference type="Proteomes" id="UP001479606">
    <property type="component" value="Unassembled WGS sequence"/>
</dbReference>
<proteinExistence type="predicted"/>
<sequence>MKAYTLFRLSLLLLFSLLSTRAHAQPSVAPGLPGYWNTETNLTNRSYTIVRFYNGQDQLVYEERLNSLCLDLSRPRKSCTRRATRQLNLALQQVLRDPAASQNTVLLAKQFGTDRRVQRSYAVR</sequence>
<feature type="chain" id="PRO_5046356194" evidence="1">
    <location>
        <begin position="25"/>
        <end position="124"/>
    </location>
</feature>
<name>A0ABU9LZJ8_9BACT</name>
<reference evidence="2 3" key="1">
    <citation type="journal article" date="2018" name="Arch. Microbiol.">
        <title>Hymenobacter segetis sp. nov., isolated from soil.</title>
        <authorList>
            <person name="Ten L.N."/>
            <person name="Lim S.J."/>
            <person name="Kim B.O."/>
            <person name="Kang I.K."/>
            <person name="Jung H.Y."/>
        </authorList>
    </citation>
    <scope>NUCLEOTIDE SEQUENCE [LARGE SCALE GENOMIC DNA]</scope>
    <source>
        <strain evidence="2 3">S7-3-11</strain>
    </source>
</reference>
<keyword evidence="1" id="KW-0732">Signal</keyword>
<evidence type="ECO:0000313" key="3">
    <source>
        <dbReference type="Proteomes" id="UP001479606"/>
    </source>
</evidence>
<protein>
    <submittedName>
        <fullName evidence="2">Uncharacterized protein</fullName>
    </submittedName>
</protein>
<feature type="signal peptide" evidence="1">
    <location>
        <begin position="1"/>
        <end position="24"/>
    </location>
</feature>
<keyword evidence="3" id="KW-1185">Reference proteome</keyword>
<evidence type="ECO:0000256" key="1">
    <source>
        <dbReference type="SAM" id="SignalP"/>
    </source>
</evidence>
<comment type="caution">
    <text evidence="2">The sequence shown here is derived from an EMBL/GenBank/DDBJ whole genome shotgun (WGS) entry which is preliminary data.</text>
</comment>
<dbReference type="EMBL" id="JBCEVZ010000053">
    <property type="protein sequence ID" value="MEL5996001.1"/>
    <property type="molecule type" value="Genomic_DNA"/>
</dbReference>